<dbReference type="RefSeq" id="WP_264463226.1">
    <property type="nucleotide sequence ID" value="NZ_JAOXJG010000046.1"/>
</dbReference>
<evidence type="ECO:0000313" key="2">
    <source>
        <dbReference type="EMBL" id="MCW1242715.1"/>
    </source>
</evidence>
<dbReference type="Proteomes" id="UP001060566">
    <property type="component" value="Unassembled WGS sequence"/>
</dbReference>
<protein>
    <submittedName>
        <fullName evidence="2">Uncharacterized protein</fullName>
    </submittedName>
</protein>
<gene>
    <name evidence="2" type="ORF">NGM45_27230</name>
</gene>
<feature type="transmembrane region" description="Helical" evidence="1">
    <location>
        <begin position="25"/>
        <end position="47"/>
    </location>
</feature>
<keyword evidence="3" id="KW-1185">Reference proteome</keyword>
<dbReference type="GeneID" id="301201601"/>
<keyword evidence="1" id="KW-1133">Transmembrane helix</keyword>
<keyword evidence="1" id="KW-0812">Transmembrane</keyword>
<sequence>MHLSIFLVAVFRMMPLYFPEDKTEYIIPGIVCVLFIIGAVATWRMFIRVSKREAERLQKVEEKLLAEKKR</sequence>
<proteinExistence type="predicted"/>
<keyword evidence="1" id="KW-0472">Membrane</keyword>
<comment type="caution">
    <text evidence="2">The sequence shown here is derived from an EMBL/GenBank/DDBJ whole genome shotgun (WGS) entry which is preliminary data.</text>
</comment>
<name>A0ABT3F0V9_9BACI</name>
<evidence type="ECO:0000313" key="3">
    <source>
        <dbReference type="Proteomes" id="UP001060566"/>
    </source>
</evidence>
<dbReference type="EMBL" id="JAOXJG010000046">
    <property type="protein sequence ID" value="MCW1242715.1"/>
    <property type="molecule type" value="Genomic_DNA"/>
</dbReference>
<accession>A0ABT3F0V9</accession>
<organism evidence="2 3">
    <name type="scientific">Bacillus pretiosus</name>
    <dbReference type="NCBI Taxonomy" id="2983392"/>
    <lineage>
        <taxon>Bacteria</taxon>
        <taxon>Bacillati</taxon>
        <taxon>Bacillota</taxon>
        <taxon>Bacilli</taxon>
        <taxon>Bacillales</taxon>
        <taxon>Bacillaceae</taxon>
        <taxon>Bacillus</taxon>
    </lineage>
</organism>
<evidence type="ECO:0000256" key="1">
    <source>
        <dbReference type="SAM" id="Phobius"/>
    </source>
</evidence>
<reference evidence="2" key="1">
    <citation type="submission" date="2022-10" db="EMBL/GenBank/DDBJ databases">
        <title>De novo draft assembly of the Pseudomonas pretiosus genome isolated from the plants rhizorohere.</title>
        <authorList>
            <person name="Robas M."/>
            <person name="Fernandez V.M."/>
            <person name="Provanza A."/>
            <person name="Jimenez P.A."/>
        </authorList>
    </citation>
    <scope>NUCLEOTIDE SEQUENCE</scope>
    <source>
        <strain evidence="2">SAICEU11T</strain>
    </source>
</reference>